<accession>A0A6M0K5B8</accession>
<keyword evidence="3" id="KW-1185">Reference proteome</keyword>
<keyword evidence="1" id="KW-0472">Membrane</keyword>
<comment type="caution">
    <text evidence="2">The sequence shown here is derived from an EMBL/GenBank/DDBJ whole genome shotgun (WGS) entry which is preliminary data.</text>
</comment>
<name>A0A6M0K5B8_9GAMM</name>
<sequence>MMTSHDRQHLAGRILFLVLTLAPMIAAASSGTGDTTGTEFQEVYTLLTGWMTGLLGKVIAVAFILVGLVAGVMRQSIMGFVVGVSAGVGMLVAPNIINTLFSATLPLA</sequence>
<keyword evidence="1" id="KW-0812">Transmembrane</keyword>
<feature type="transmembrane region" description="Helical" evidence="1">
    <location>
        <begin position="54"/>
        <end position="73"/>
    </location>
</feature>
<evidence type="ECO:0000313" key="3">
    <source>
        <dbReference type="Proteomes" id="UP000483379"/>
    </source>
</evidence>
<dbReference type="InterPro" id="IPR059173">
    <property type="entry name" value="TraA_dom"/>
</dbReference>
<reference evidence="2 3" key="1">
    <citation type="submission" date="2020-02" db="EMBL/GenBank/DDBJ databases">
        <title>Genome sequences of Thiorhodococcus mannitoliphagus and Thiorhodococcus minor, purple sulfur photosynthetic bacteria in the gammaproteobacterial family, Chromatiaceae.</title>
        <authorList>
            <person name="Aviles F.A."/>
            <person name="Meyer T.E."/>
            <person name="Kyndt J.A."/>
        </authorList>
    </citation>
    <scope>NUCLEOTIDE SEQUENCE [LARGE SCALE GENOMIC DNA]</scope>
    <source>
        <strain evidence="2 3">DSM 11518</strain>
    </source>
</reference>
<feature type="transmembrane region" description="Helical" evidence="1">
    <location>
        <begin position="80"/>
        <end position="101"/>
    </location>
</feature>
<dbReference type="Proteomes" id="UP000483379">
    <property type="component" value="Unassembled WGS sequence"/>
</dbReference>
<dbReference type="EMBL" id="JAAIJQ010000094">
    <property type="protein sequence ID" value="NEV64491.1"/>
    <property type="molecule type" value="Genomic_DNA"/>
</dbReference>
<evidence type="ECO:0000313" key="2">
    <source>
        <dbReference type="EMBL" id="NEV64491.1"/>
    </source>
</evidence>
<gene>
    <name evidence="2" type="ORF">G3446_21885</name>
</gene>
<dbReference type="RefSeq" id="WP_164455291.1">
    <property type="nucleotide sequence ID" value="NZ_JAAIJQ010000094.1"/>
</dbReference>
<organism evidence="2 3">
    <name type="scientific">Thiorhodococcus minor</name>
    <dbReference type="NCBI Taxonomy" id="57489"/>
    <lineage>
        <taxon>Bacteria</taxon>
        <taxon>Pseudomonadati</taxon>
        <taxon>Pseudomonadota</taxon>
        <taxon>Gammaproteobacteria</taxon>
        <taxon>Chromatiales</taxon>
        <taxon>Chromatiaceae</taxon>
        <taxon>Thiorhodococcus</taxon>
    </lineage>
</organism>
<dbReference type="AlphaFoldDB" id="A0A6M0K5B8"/>
<dbReference type="NCBIfam" id="NF041281">
    <property type="entry name" value="TraA_gammapb"/>
    <property type="match status" value="1"/>
</dbReference>
<proteinExistence type="predicted"/>
<evidence type="ECO:0000256" key="1">
    <source>
        <dbReference type="SAM" id="Phobius"/>
    </source>
</evidence>
<protein>
    <submittedName>
        <fullName evidence="2">Pili assembly chaperone</fullName>
    </submittedName>
</protein>
<keyword evidence="1" id="KW-1133">Transmembrane helix</keyword>